<proteinExistence type="inferred from homology"/>
<name>A0AAV7X9I2_9NEOP</name>
<comment type="caution">
    <text evidence="10">The sequence shown here is derived from an EMBL/GenBank/DDBJ whole genome shotgun (WGS) entry which is preliminary data.</text>
</comment>
<dbReference type="InterPro" id="IPR036259">
    <property type="entry name" value="MFS_trans_sf"/>
</dbReference>
<dbReference type="Proteomes" id="UP001075354">
    <property type="component" value="Chromosome 13"/>
</dbReference>
<dbReference type="EMBL" id="JAPTSV010000013">
    <property type="protein sequence ID" value="KAJ1521735.1"/>
    <property type="molecule type" value="Genomic_DNA"/>
</dbReference>
<dbReference type="InterPro" id="IPR020846">
    <property type="entry name" value="MFS_dom"/>
</dbReference>
<evidence type="ECO:0000256" key="6">
    <source>
        <dbReference type="ARBA" id="ARBA00023136"/>
    </source>
</evidence>
<dbReference type="GO" id="GO:0022857">
    <property type="term" value="F:transmembrane transporter activity"/>
    <property type="evidence" value="ECO:0007669"/>
    <property type="project" value="InterPro"/>
</dbReference>
<evidence type="ECO:0000256" key="1">
    <source>
        <dbReference type="ARBA" id="ARBA00004141"/>
    </source>
</evidence>
<evidence type="ECO:0000256" key="4">
    <source>
        <dbReference type="ARBA" id="ARBA00022692"/>
    </source>
</evidence>
<feature type="compositionally biased region" description="Basic and acidic residues" evidence="7">
    <location>
        <begin position="1"/>
        <end position="11"/>
    </location>
</feature>
<dbReference type="GO" id="GO:0016020">
    <property type="term" value="C:membrane"/>
    <property type="evidence" value="ECO:0007669"/>
    <property type="project" value="UniProtKB-SubCell"/>
</dbReference>
<feature type="transmembrane region" description="Helical" evidence="8">
    <location>
        <begin position="142"/>
        <end position="159"/>
    </location>
</feature>
<keyword evidence="11" id="KW-1185">Reference proteome</keyword>
<reference evidence="10" key="1">
    <citation type="submission" date="2022-12" db="EMBL/GenBank/DDBJ databases">
        <title>Chromosome-level genome assembly of the bean flower thrips Megalurothrips usitatus.</title>
        <authorList>
            <person name="Ma L."/>
            <person name="Liu Q."/>
            <person name="Li H."/>
            <person name="Cai W."/>
        </authorList>
    </citation>
    <scope>NUCLEOTIDE SEQUENCE</scope>
    <source>
        <strain evidence="10">Cailab_2022a</strain>
    </source>
</reference>
<dbReference type="Pfam" id="PF00083">
    <property type="entry name" value="Sugar_tr"/>
    <property type="match status" value="1"/>
</dbReference>
<dbReference type="SUPFAM" id="SSF103473">
    <property type="entry name" value="MFS general substrate transporter"/>
    <property type="match status" value="1"/>
</dbReference>
<sequence>MAHEMQERRGEAQPTGPATPDSKPPPAVGLEEALGLTGYGKFHYKLLLGVWLGMATQNFVTTDMAYSLPAAQCDLGLTAMQKGWINAALFLGMMSTAFVWGALSDALGRKWLLALAYLSLAACGVVVALVTSPWALLLGRTVTGMLMIGPATLCLTYAGEMVSGEHRSKMFMWAGTMQGLSAALHAALAMWIIPLELRWSWLPPWRVFMLASPLAAACNGLYMLLLPESPKYLAAQGRRGEAIAVLSAIYAANTGLPASAYPVRALTLSEHTQPEPGNPFEVMARQFARLVRRPYRTPLLFAVAIQPLVLFCTNTIRMWVPQIFAQMELEALGGGHTAPRDVCRILEEQRPPGPTPVDDCSTFRIDPSVYLNSILMMLSRAGIQLLASLVIRPVGQKTVLVASTCVAGGLLVAWPSATSALTVLGLACVFEGMAHTANITILNILVDLFPTGVRSSAASLAHFSGRAGSVLGNIVFPLLFTRDCASAFYIAAAMVFGETARRALLIVRRGLILGLSPQDCGKHQSTTDSRN</sequence>
<feature type="transmembrane region" description="Helical" evidence="8">
    <location>
        <begin position="84"/>
        <end position="103"/>
    </location>
</feature>
<gene>
    <name evidence="10" type="ORF">ONE63_003372</name>
</gene>
<evidence type="ECO:0000256" key="5">
    <source>
        <dbReference type="ARBA" id="ARBA00022989"/>
    </source>
</evidence>
<comment type="subcellular location">
    <subcellularLocation>
        <location evidence="1">Membrane</location>
        <topology evidence="1">Multi-pass membrane protein</topology>
    </subcellularLocation>
</comment>
<evidence type="ECO:0000259" key="9">
    <source>
        <dbReference type="PROSITE" id="PS50850"/>
    </source>
</evidence>
<feature type="transmembrane region" description="Helical" evidence="8">
    <location>
        <begin position="115"/>
        <end position="136"/>
    </location>
</feature>
<evidence type="ECO:0000256" key="3">
    <source>
        <dbReference type="ARBA" id="ARBA00022448"/>
    </source>
</evidence>
<dbReference type="PROSITE" id="PS50850">
    <property type="entry name" value="MFS"/>
    <property type="match status" value="1"/>
</dbReference>
<comment type="similarity">
    <text evidence="2">Belongs to the major facilitator superfamily.</text>
</comment>
<keyword evidence="5 8" id="KW-1133">Transmembrane helix</keyword>
<keyword evidence="4 8" id="KW-0812">Transmembrane</keyword>
<feature type="transmembrane region" description="Helical" evidence="8">
    <location>
        <begin position="299"/>
        <end position="320"/>
    </location>
</feature>
<accession>A0AAV7X9I2</accession>
<organism evidence="10 11">
    <name type="scientific">Megalurothrips usitatus</name>
    <name type="common">bean blossom thrips</name>
    <dbReference type="NCBI Taxonomy" id="439358"/>
    <lineage>
        <taxon>Eukaryota</taxon>
        <taxon>Metazoa</taxon>
        <taxon>Ecdysozoa</taxon>
        <taxon>Arthropoda</taxon>
        <taxon>Hexapoda</taxon>
        <taxon>Insecta</taxon>
        <taxon>Pterygota</taxon>
        <taxon>Neoptera</taxon>
        <taxon>Paraneoptera</taxon>
        <taxon>Thysanoptera</taxon>
        <taxon>Terebrantia</taxon>
        <taxon>Thripoidea</taxon>
        <taxon>Thripidae</taxon>
        <taxon>Megalurothrips</taxon>
    </lineage>
</organism>
<feature type="transmembrane region" description="Helical" evidence="8">
    <location>
        <begin position="171"/>
        <end position="193"/>
    </location>
</feature>
<evidence type="ECO:0000256" key="8">
    <source>
        <dbReference type="SAM" id="Phobius"/>
    </source>
</evidence>
<keyword evidence="6 8" id="KW-0472">Membrane</keyword>
<dbReference type="InterPro" id="IPR005828">
    <property type="entry name" value="MFS_sugar_transport-like"/>
</dbReference>
<dbReference type="AlphaFoldDB" id="A0AAV7X9I2"/>
<evidence type="ECO:0000256" key="7">
    <source>
        <dbReference type="SAM" id="MobiDB-lite"/>
    </source>
</evidence>
<feature type="domain" description="Major facilitator superfamily (MFS) profile" evidence="9">
    <location>
        <begin position="46"/>
        <end position="510"/>
    </location>
</feature>
<protein>
    <recommendedName>
        <fullName evidence="9">Major facilitator superfamily (MFS) profile domain-containing protein</fullName>
    </recommendedName>
</protein>
<feature type="transmembrane region" description="Helical" evidence="8">
    <location>
        <begin position="205"/>
        <end position="226"/>
    </location>
</feature>
<dbReference type="PANTHER" id="PTHR23511:SF36">
    <property type="entry name" value="EG:BACR7A4.13 PROTEIN-RELATED"/>
    <property type="match status" value="1"/>
</dbReference>
<evidence type="ECO:0000313" key="11">
    <source>
        <dbReference type="Proteomes" id="UP001075354"/>
    </source>
</evidence>
<feature type="region of interest" description="Disordered" evidence="7">
    <location>
        <begin position="1"/>
        <end position="27"/>
    </location>
</feature>
<dbReference type="Gene3D" id="1.20.1250.20">
    <property type="entry name" value="MFS general substrate transporter like domains"/>
    <property type="match status" value="1"/>
</dbReference>
<keyword evidence="3" id="KW-0813">Transport</keyword>
<evidence type="ECO:0000256" key="2">
    <source>
        <dbReference type="ARBA" id="ARBA00008335"/>
    </source>
</evidence>
<dbReference type="PANTHER" id="PTHR23511">
    <property type="entry name" value="SYNAPTIC VESICLE GLYCOPROTEIN 2"/>
    <property type="match status" value="1"/>
</dbReference>
<evidence type="ECO:0000313" key="10">
    <source>
        <dbReference type="EMBL" id="KAJ1521735.1"/>
    </source>
</evidence>